<dbReference type="Pfam" id="PF13531">
    <property type="entry name" value="SBP_bac_11"/>
    <property type="match status" value="1"/>
</dbReference>
<protein>
    <submittedName>
        <fullName evidence="7">Molybdate ABC transporter substrate-binding protein</fullName>
    </submittedName>
</protein>
<accession>A0A1L3GKE7</accession>
<evidence type="ECO:0000256" key="1">
    <source>
        <dbReference type="ARBA" id="ARBA00009175"/>
    </source>
</evidence>
<dbReference type="RefSeq" id="WP_072282354.1">
    <property type="nucleotide sequence ID" value="NZ_CP015519.1"/>
</dbReference>
<feature type="binding site" evidence="6">
    <location>
        <position position="41"/>
    </location>
    <ligand>
        <name>molybdate</name>
        <dbReference type="ChEBI" id="CHEBI:36264"/>
    </ligand>
</feature>
<dbReference type="GO" id="GO:0046872">
    <property type="term" value="F:metal ion binding"/>
    <property type="evidence" value="ECO:0007669"/>
    <property type="project" value="UniProtKB-KW"/>
</dbReference>
<evidence type="ECO:0000256" key="4">
    <source>
        <dbReference type="ARBA" id="ARBA00022729"/>
    </source>
</evidence>
<dbReference type="PIRSF" id="PIRSF004846">
    <property type="entry name" value="ModA"/>
    <property type="match status" value="1"/>
</dbReference>
<organism evidence="7 8">
    <name type="scientific">Syntrophotalea acetylenivorans</name>
    <dbReference type="NCBI Taxonomy" id="1842532"/>
    <lineage>
        <taxon>Bacteria</taxon>
        <taxon>Pseudomonadati</taxon>
        <taxon>Thermodesulfobacteriota</taxon>
        <taxon>Desulfuromonadia</taxon>
        <taxon>Desulfuromonadales</taxon>
        <taxon>Syntrophotaleaceae</taxon>
        <taxon>Syntrophotalea</taxon>
    </lineage>
</organism>
<evidence type="ECO:0000313" key="8">
    <source>
        <dbReference type="Proteomes" id="UP000182517"/>
    </source>
</evidence>
<dbReference type="InterPro" id="IPR005950">
    <property type="entry name" value="ModA"/>
</dbReference>
<feature type="binding site" evidence="6">
    <location>
        <position position="69"/>
    </location>
    <ligand>
        <name>molybdate</name>
        <dbReference type="ChEBI" id="CHEBI:36264"/>
    </ligand>
</feature>
<dbReference type="GO" id="GO:0030973">
    <property type="term" value="F:molybdate ion binding"/>
    <property type="evidence" value="ECO:0007669"/>
    <property type="project" value="UniProtKB-ARBA"/>
</dbReference>
<reference evidence="7 8" key="1">
    <citation type="journal article" date="2017" name="Genome Announc.">
        <title>Complete Genome Sequences of Two Acetylene-Fermenting Pelobacter acetylenicus Strains.</title>
        <authorList>
            <person name="Sutton J.M."/>
            <person name="Baesman S.M."/>
            <person name="Fierst J.L."/>
            <person name="Poret-Peterson A.T."/>
            <person name="Oremland R.S."/>
            <person name="Dunlap D.S."/>
            <person name="Akob D.M."/>
        </authorList>
    </citation>
    <scope>NUCLEOTIDE SEQUENCE [LARGE SCALE GENOMIC DNA]</scope>
    <source>
        <strain evidence="7 8">SFB93</strain>
    </source>
</reference>
<feature type="binding site" evidence="6">
    <location>
        <position position="195"/>
    </location>
    <ligand>
        <name>molybdate</name>
        <dbReference type="ChEBI" id="CHEBI:36264"/>
    </ligand>
</feature>
<comment type="subunit">
    <text evidence="5">The complex is composed of two ATP-binding proteins (ModC), two transmembrane proteins (ModB) and a solute-binding protein (ModA).</text>
</comment>
<dbReference type="Gene3D" id="3.40.190.10">
    <property type="entry name" value="Periplasmic binding protein-like II"/>
    <property type="match status" value="2"/>
</dbReference>
<dbReference type="InterPro" id="IPR041879">
    <property type="entry name" value="YvgL-like_PBP2"/>
</dbReference>
<dbReference type="STRING" id="1842532.A7E78_00025"/>
<dbReference type="FunFam" id="3.40.190.10:FF:000035">
    <property type="entry name" value="Molybdate ABC transporter substrate-binding protein"/>
    <property type="match status" value="1"/>
</dbReference>
<keyword evidence="8" id="KW-1185">Reference proteome</keyword>
<evidence type="ECO:0000313" key="7">
    <source>
        <dbReference type="EMBL" id="APG26394.1"/>
    </source>
</evidence>
<gene>
    <name evidence="7" type="ORF">A7E78_00025</name>
</gene>
<dbReference type="GO" id="GO:0015689">
    <property type="term" value="P:molybdate ion transport"/>
    <property type="evidence" value="ECO:0007669"/>
    <property type="project" value="InterPro"/>
</dbReference>
<dbReference type="EMBL" id="CP015519">
    <property type="protein sequence ID" value="APG26394.1"/>
    <property type="molecule type" value="Genomic_DNA"/>
</dbReference>
<dbReference type="KEGG" id="pef:A7E78_00025"/>
<dbReference type="GO" id="GO:1901359">
    <property type="term" value="F:tungstate binding"/>
    <property type="evidence" value="ECO:0007669"/>
    <property type="project" value="UniProtKB-ARBA"/>
</dbReference>
<dbReference type="AlphaFoldDB" id="A0A1L3GKE7"/>
<dbReference type="Proteomes" id="UP000182517">
    <property type="component" value="Chromosome"/>
</dbReference>
<keyword evidence="4" id="KW-0732">Signal</keyword>
<proteinExistence type="inferred from homology"/>
<dbReference type="InterPro" id="IPR050682">
    <property type="entry name" value="ModA/WtpA"/>
</dbReference>
<dbReference type="OrthoDB" id="9785015at2"/>
<evidence type="ECO:0000256" key="3">
    <source>
        <dbReference type="ARBA" id="ARBA00022723"/>
    </source>
</evidence>
<keyword evidence="2 6" id="KW-0500">Molybdenum</keyword>
<dbReference type="SUPFAM" id="SSF53850">
    <property type="entry name" value="Periplasmic binding protein-like II"/>
    <property type="match status" value="1"/>
</dbReference>
<comment type="similarity">
    <text evidence="1">Belongs to the bacterial solute-binding protein ModA family.</text>
</comment>
<dbReference type="PANTHER" id="PTHR30632">
    <property type="entry name" value="MOLYBDATE-BINDING PERIPLASMIC PROTEIN"/>
    <property type="match status" value="1"/>
</dbReference>
<evidence type="ECO:0000256" key="2">
    <source>
        <dbReference type="ARBA" id="ARBA00022505"/>
    </source>
</evidence>
<keyword evidence="3 6" id="KW-0479">Metal-binding</keyword>
<evidence type="ECO:0000256" key="6">
    <source>
        <dbReference type="PIRSR" id="PIRSR004846-1"/>
    </source>
</evidence>
<dbReference type="NCBIfam" id="TIGR01256">
    <property type="entry name" value="modA"/>
    <property type="match status" value="1"/>
</dbReference>
<dbReference type="PANTHER" id="PTHR30632:SF0">
    <property type="entry name" value="SULFATE-BINDING PROTEIN"/>
    <property type="match status" value="1"/>
</dbReference>
<evidence type="ECO:0000256" key="5">
    <source>
        <dbReference type="ARBA" id="ARBA00062515"/>
    </source>
</evidence>
<sequence length="262" mass="28570">MKRMANCCKNPLWGVVLLLFLIPQGGLCANRSTLPISAAMSLKDAVTALKEVYEQQHPDIRLEVNFASSGALQKQIEQGAPTELFLSAGQKQMNALQSQDLIVPQSRCDLLGNSLVLIVAKEQKDRIWGFDDLAKDAEHFAIGYPDSVPVGRYAKQTLLSVGLWDTLQERLVFAKNARSVLAYVDSGNADAGLVYSSDTKVLKSAVVAAHAPEKSHAPIIYPVALIRDGKQPALTGQFLDFLKTAEACRIFARFGFTPLLAK</sequence>
<name>A0A1L3GKE7_9BACT</name>
<dbReference type="CDD" id="cd13537">
    <property type="entry name" value="PBP2_YvgL_like"/>
    <property type="match status" value="1"/>
</dbReference>